<feature type="compositionally biased region" description="Polar residues" evidence="1">
    <location>
        <begin position="206"/>
        <end position="230"/>
    </location>
</feature>
<organism evidence="2 3">
    <name type="scientific">Trematosphaeria pertusa</name>
    <dbReference type="NCBI Taxonomy" id="390896"/>
    <lineage>
        <taxon>Eukaryota</taxon>
        <taxon>Fungi</taxon>
        <taxon>Dikarya</taxon>
        <taxon>Ascomycota</taxon>
        <taxon>Pezizomycotina</taxon>
        <taxon>Dothideomycetes</taxon>
        <taxon>Pleosporomycetidae</taxon>
        <taxon>Pleosporales</taxon>
        <taxon>Massarineae</taxon>
        <taxon>Trematosphaeriaceae</taxon>
        <taxon>Trematosphaeria</taxon>
    </lineage>
</organism>
<evidence type="ECO:0000313" key="2">
    <source>
        <dbReference type="EMBL" id="KAF2241890.1"/>
    </source>
</evidence>
<sequence>MVRRWESMEGWLVSVPEQPNMMEYGHGSLNKHRVIESLHELHEISLYCYSTFLSIVTSHFYTLSLPGPLPSPLHHLLLATVFLPTPLDFTLTSLNTTIAYSLLTFLSHPYSLSLLFRYFRDVQQTQPAPIQSPLPNLPHLPTNQSSPILPPIPVPSLGSIHHSNPLANSPPRQPAQALALSLYAQHLAIPAWPAVCTTSLRSTSLQETNQLTNQPTNQPASQLPRPNSQPIYPPTHPQTCTLRYCLRMKNSKAVPFRSFHMGISGNNVEEGREEKRSERAGEGFLWEGGGAGVCD</sequence>
<dbReference type="Proteomes" id="UP000800094">
    <property type="component" value="Unassembled WGS sequence"/>
</dbReference>
<evidence type="ECO:0000256" key="1">
    <source>
        <dbReference type="SAM" id="MobiDB-lite"/>
    </source>
</evidence>
<protein>
    <submittedName>
        <fullName evidence="2">Uncharacterized protein</fullName>
    </submittedName>
</protein>
<feature type="compositionally biased region" description="Gly residues" evidence="1">
    <location>
        <begin position="286"/>
        <end position="295"/>
    </location>
</feature>
<evidence type="ECO:0000313" key="3">
    <source>
        <dbReference type="Proteomes" id="UP000800094"/>
    </source>
</evidence>
<keyword evidence="3" id="KW-1185">Reference proteome</keyword>
<dbReference type="EMBL" id="ML987210">
    <property type="protein sequence ID" value="KAF2241890.1"/>
    <property type="molecule type" value="Genomic_DNA"/>
</dbReference>
<accession>A0A6A6HWY8</accession>
<dbReference type="GeneID" id="54573616"/>
<gene>
    <name evidence="2" type="ORF">BU26DRAFT_172075</name>
</gene>
<feature type="compositionally biased region" description="Basic and acidic residues" evidence="1">
    <location>
        <begin position="269"/>
        <end position="281"/>
    </location>
</feature>
<reference evidence="2" key="1">
    <citation type="journal article" date="2020" name="Stud. Mycol.">
        <title>101 Dothideomycetes genomes: a test case for predicting lifestyles and emergence of pathogens.</title>
        <authorList>
            <person name="Haridas S."/>
            <person name="Albert R."/>
            <person name="Binder M."/>
            <person name="Bloem J."/>
            <person name="Labutti K."/>
            <person name="Salamov A."/>
            <person name="Andreopoulos B."/>
            <person name="Baker S."/>
            <person name="Barry K."/>
            <person name="Bills G."/>
            <person name="Bluhm B."/>
            <person name="Cannon C."/>
            <person name="Castanera R."/>
            <person name="Culley D."/>
            <person name="Daum C."/>
            <person name="Ezra D."/>
            <person name="Gonzalez J."/>
            <person name="Henrissat B."/>
            <person name="Kuo A."/>
            <person name="Liang C."/>
            <person name="Lipzen A."/>
            <person name="Lutzoni F."/>
            <person name="Magnuson J."/>
            <person name="Mondo S."/>
            <person name="Nolan M."/>
            <person name="Ohm R."/>
            <person name="Pangilinan J."/>
            <person name="Park H.-J."/>
            <person name="Ramirez L."/>
            <person name="Alfaro M."/>
            <person name="Sun H."/>
            <person name="Tritt A."/>
            <person name="Yoshinaga Y."/>
            <person name="Zwiers L.-H."/>
            <person name="Turgeon B."/>
            <person name="Goodwin S."/>
            <person name="Spatafora J."/>
            <person name="Crous P."/>
            <person name="Grigoriev I."/>
        </authorList>
    </citation>
    <scope>NUCLEOTIDE SEQUENCE</scope>
    <source>
        <strain evidence="2">CBS 122368</strain>
    </source>
</reference>
<feature type="region of interest" description="Disordered" evidence="1">
    <location>
        <begin position="267"/>
        <end position="295"/>
    </location>
</feature>
<dbReference type="RefSeq" id="XP_033676894.1">
    <property type="nucleotide sequence ID" value="XM_033820286.1"/>
</dbReference>
<dbReference type="AlphaFoldDB" id="A0A6A6HWY8"/>
<proteinExistence type="predicted"/>
<name>A0A6A6HWY8_9PLEO</name>
<feature type="region of interest" description="Disordered" evidence="1">
    <location>
        <begin position="206"/>
        <end position="234"/>
    </location>
</feature>